<feature type="domain" description="EH" evidence="2">
    <location>
        <begin position="377"/>
        <end position="401"/>
    </location>
</feature>
<feature type="region of interest" description="Disordered" evidence="1">
    <location>
        <begin position="81"/>
        <end position="351"/>
    </location>
</feature>
<proteinExistence type="predicted"/>
<sequence>MKLSLPSFHPLTHSGTISVRPAARHLSHSVPSTQASGQQQPVLGRDQNTVFYCLLAESTVQDEEPVMRLQLQQPEGDLFPCGCDTTDASQSSSNDTPAPERSMCQPCKPPSATEEELAGLSKPEEEEGTSPGENSSTEVLVTEGEDQEEVTVEDEEVRSGRKTEAGDESLEQEVSEELRKEAEDTLAEAGEEKQEPVEGAPEEFLHAEEAESASDEGSDEESEDGSPQEETVMATYKQTTVETVPQVATAAGEVGDEKTEPELETSEPESEQTQPELTEELNPPSQAEREAAEAPEIISEPQAGLLEKTEPSGDEVIVEDKKMKTTEETPKAKPVEEPTSPQAKEVTGLRDRSHIEDMLRLGMAEPSAEFSGAVKKLLNIYHTAIKPMEQAFKYNELRQHEVSGLYLRKTM</sequence>
<evidence type="ECO:0000313" key="3">
    <source>
        <dbReference type="Proteomes" id="UP000192220"/>
    </source>
</evidence>
<organism evidence="3 4">
    <name type="scientific">Austrofundulus limnaeus</name>
    <name type="common">Annual killifish</name>
    <dbReference type="NCBI Taxonomy" id="52670"/>
    <lineage>
        <taxon>Eukaryota</taxon>
        <taxon>Metazoa</taxon>
        <taxon>Chordata</taxon>
        <taxon>Craniata</taxon>
        <taxon>Vertebrata</taxon>
        <taxon>Euteleostomi</taxon>
        <taxon>Actinopterygii</taxon>
        <taxon>Neopterygii</taxon>
        <taxon>Teleostei</taxon>
        <taxon>Neoteleostei</taxon>
        <taxon>Acanthomorphata</taxon>
        <taxon>Ovalentaria</taxon>
        <taxon>Atherinomorphae</taxon>
        <taxon>Cyprinodontiformes</taxon>
        <taxon>Rivulidae</taxon>
        <taxon>Austrofundulus</taxon>
    </lineage>
</organism>
<protein>
    <submittedName>
        <fullName evidence="4">Sarcalumenin</fullName>
    </submittedName>
</protein>
<gene>
    <name evidence="4" type="primary">LOC106532500</name>
</gene>
<feature type="compositionally biased region" description="Acidic residues" evidence="1">
    <location>
        <begin position="166"/>
        <end position="175"/>
    </location>
</feature>
<reference evidence="4" key="1">
    <citation type="submission" date="2025-08" db="UniProtKB">
        <authorList>
            <consortium name="RefSeq"/>
        </authorList>
    </citation>
    <scope>IDENTIFICATION</scope>
    <source>
        <strain evidence="4">Quisiro</strain>
        <tissue evidence="4">Liver</tissue>
    </source>
</reference>
<feature type="compositionally biased region" description="Acidic residues" evidence="1">
    <location>
        <begin position="143"/>
        <end position="156"/>
    </location>
</feature>
<dbReference type="Proteomes" id="UP000192220">
    <property type="component" value="Unplaced"/>
</dbReference>
<dbReference type="AlphaFoldDB" id="A0A2I4CVK7"/>
<dbReference type="InParanoid" id="A0A2I4CVK7"/>
<dbReference type="RefSeq" id="XP_013884017.1">
    <property type="nucleotide sequence ID" value="XM_014028563.1"/>
</dbReference>
<keyword evidence="3" id="KW-1185">Reference proteome</keyword>
<feature type="compositionally biased region" description="Low complexity" evidence="1">
    <location>
        <begin position="294"/>
        <end position="303"/>
    </location>
</feature>
<dbReference type="KEGG" id="alim:106532500"/>
<accession>A0A2I4CVK7</accession>
<dbReference type="Pfam" id="PF16880">
    <property type="entry name" value="EHD_N"/>
    <property type="match status" value="1"/>
</dbReference>
<feature type="compositionally biased region" description="Low complexity" evidence="1">
    <location>
        <begin position="271"/>
        <end position="286"/>
    </location>
</feature>
<evidence type="ECO:0000313" key="4">
    <source>
        <dbReference type="RefSeq" id="XP_013884017.1"/>
    </source>
</evidence>
<feature type="compositionally biased region" description="Basic and acidic residues" evidence="1">
    <location>
        <begin position="318"/>
        <end position="336"/>
    </location>
</feature>
<dbReference type="InterPro" id="IPR031692">
    <property type="entry name" value="EHD_N"/>
</dbReference>
<feature type="compositionally biased region" description="Polar residues" evidence="1">
    <location>
        <begin position="86"/>
        <end position="96"/>
    </location>
</feature>
<feature type="compositionally biased region" description="Acidic residues" evidence="1">
    <location>
        <begin position="210"/>
        <end position="227"/>
    </location>
</feature>
<dbReference type="STRING" id="52670.A0A2I4CVK7"/>
<name>A0A2I4CVK7_AUSLI</name>
<dbReference type="GeneID" id="106532500"/>
<evidence type="ECO:0000256" key="1">
    <source>
        <dbReference type="SAM" id="MobiDB-lite"/>
    </source>
</evidence>
<dbReference type="OrthoDB" id="8964132at2759"/>
<evidence type="ECO:0000259" key="2">
    <source>
        <dbReference type="Pfam" id="PF16880"/>
    </source>
</evidence>